<evidence type="ECO:0000313" key="3">
    <source>
        <dbReference type="Proteomes" id="UP000325273"/>
    </source>
</evidence>
<evidence type="ECO:0000313" key="2">
    <source>
        <dbReference type="EMBL" id="KAA0997477.1"/>
    </source>
</evidence>
<gene>
    <name evidence="2" type="ORF">FVF58_49165</name>
</gene>
<comment type="caution">
    <text evidence="2">The sequence shown here is derived from an EMBL/GenBank/DDBJ whole genome shotgun (WGS) entry which is preliminary data.</text>
</comment>
<feature type="domain" description="PAS" evidence="1">
    <location>
        <begin position="58"/>
        <end position="103"/>
    </location>
</feature>
<evidence type="ECO:0000259" key="1">
    <source>
        <dbReference type="PROSITE" id="PS50112"/>
    </source>
</evidence>
<accession>A0A5B0G1M3</accession>
<dbReference type="CDD" id="cd00130">
    <property type="entry name" value="PAS"/>
    <property type="match status" value="1"/>
</dbReference>
<protein>
    <submittedName>
        <fullName evidence="2">PAS domain-containing protein</fullName>
    </submittedName>
</protein>
<name>A0A5B0G1M3_9BURK</name>
<dbReference type="SMART" id="SM00091">
    <property type="entry name" value="PAS"/>
    <property type="match status" value="1"/>
</dbReference>
<dbReference type="NCBIfam" id="TIGR00229">
    <property type="entry name" value="sensory_box"/>
    <property type="match status" value="1"/>
</dbReference>
<dbReference type="SUPFAM" id="SSF55785">
    <property type="entry name" value="PYP-like sensor domain (PAS domain)"/>
    <property type="match status" value="1"/>
</dbReference>
<proteinExistence type="predicted"/>
<dbReference type="PROSITE" id="PS50112">
    <property type="entry name" value="PAS"/>
    <property type="match status" value="1"/>
</dbReference>
<dbReference type="Gene3D" id="3.30.450.20">
    <property type="entry name" value="PAS domain"/>
    <property type="match status" value="1"/>
</dbReference>
<organism evidence="2 3">
    <name type="scientific">Paraburkholderia panacisoli</name>
    <dbReference type="NCBI Taxonomy" id="2603818"/>
    <lineage>
        <taxon>Bacteria</taxon>
        <taxon>Pseudomonadati</taxon>
        <taxon>Pseudomonadota</taxon>
        <taxon>Betaproteobacteria</taxon>
        <taxon>Burkholderiales</taxon>
        <taxon>Burkholderiaceae</taxon>
        <taxon>Paraburkholderia</taxon>
    </lineage>
</organism>
<reference evidence="2 3" key="1">
    <citation type="submission" date="2019-08" db="EMBL/GenBank/DDBJ databases">
        <title>Paraburkholderia sp. DCY113.</title>
        <authorList>
            <person name="Kang J."/>
        </authorList>
    </citation>
    <scope>NUCLEOTIDE SEQUENCE [LARGE SCALE GENOMIC DNA]</scope>
    <source>
        <strain evidence="2 3">DCY113</strain>
    </source>
</reference>
<dbReference type="InterPro" id="IPR035965">
    <property type="entry name" value="PAS-like_dom_sf"/>
</dbReference>
<dbReference type="InterPro" id="IPR000014">
    <property type="entry name" value="PAS"/>
</dbReference>
<dbReference type="AlphaFoldDB" id="A0A5B0G1M3"/>
<dbReference type="InterPro" id="IPR013767">
    <property type="entry name" value="PAS_fold"/>
</dbReference>
<dbReference type="EMBL" id="VTUZ01000085">
    <property type="protein sequence ID" value="KAA0997477.1"/>
    <property type="molecule type" value="Genomic_DNA"/>
</dbReference>
<dbReference type="GO" id="GO:0006355">
    <property type="term" value="P:regulation of DNA-templated transcription"/>
    <property type="evidence" value="ECO:0007669"/>
    <property type="project" value="InterPro"/>
</dbReference>
<keyword evidence="3" id="KW-1185">Reference proteome</keyword>
<dbReference type="Pfam" id="PF00989">
    <property type="entry name" value="PAS"/>
    <property type="match status" value="1"/>
</dbReference>
<sequence length="188" mass="21066">MRSSRRQPAKQAFSGRCRVATVQAFHWATETRRRSHAHHDGTQQRSVLTGRISGQQILEDRFPELWELLPLGVLVLDDRGDILLANLHTEELFGYRRGELIGEPVFRLIPNCGSTANPPIRMAVCPRQTACPPVPCTASMRCARTDRPSRGKSVSCELPLMVAGRSWCLSRTGRITMRCSETSRISPT</sequence>
<dbReference type="Proteomes" id="UP000325273">
    <property type="component" value="Unassembled WGS sequence"/>
</dbReference>